<dbReference type="FunFam" id="3.30.1370.10:FF:000009">
    <property type="entry name" value="RNA-binding protein PNO1"/>
    <property type="match status" value="1"/>
</dbReference>
<evidence type="ECO:0000256" key="1">
    <source>
        <dbReference type="ARBA" id="ARBA00004604"/>
    </source>
</evidence>
<evidence type="ECO:0000313" key="10">
    <source>
        <dbReference type="EMBL" id="TDL27422.1"/>
    </source>
</evidence>
<accession>A0A4Y7QK27</accession>
<comment type="similarity">
    <text evidence="2">Belongs to the PNO1 family.</text>
</comment>
<dbReference type="SUPFAM" id="SSF54791">
    <property type="entry name" value="Eukaryotic type KH-domain (KH-domain type I)"/>
    <property type="match status" value="1"/>
</dbReference>
<evidence type="ECO:0000256" key="3">
    <source>
        <dbReference type="ARBA" id="ARBA00011420"/>
    </source>
</evidence>
<dbReference type="InterPro" id="IPR004087">
    <property type="entry name" value="KH_dom"/>
</dbReference>
<dbReference type="Gene3D" id="3.30.1370.10">
    <property type="entry name" value="K Homology domain, type 1"/>
    <property type="match status" value="1"/>
</dbReference>
<organism evidence="10 11">
    <name type="scientific">Rickenella mellea</name>
    <dbReference type="NCBI Taxonomy" id="50990"/>
    <lineage>
        <taxon>Eukaryota</taxon>
        <taxon>Fungi</taxon>
        <taxon>Dikarya</taxon>
        <taxon>Basidiomycota</taxon>
        <taxon>Agaricomycotina</taxon>
        <taxon>Agaricomycetes</taxon>
        <taxon>Hymenochaetales</taxon>
        <taxon>Rickenellaceae</taxon>
        <taxon>Rickenella</taxon>
    </lineage>
</organism>
<dbReference type="GO" id="GO:0005730">
    <property type="term" value="C:nucleolus"/>
    <property type="evidence" value="ECO:0007669"/>
    <property type="project" value="UniProtKB-SubCell"/>
</dbReference>
<keyword evidence="11" id="KW-1185">Reference proteome</keyword>
<evidence type="ECO:0000259" key="9">
    <source>
        <dbReference type="SMART" id="SM00322"/>
    </source>
</evidence>
<reference evidence="10 11" key="1">
    <citation type="submission" date="2018-06" db="EMBL/GenBank/DDBJ databases">
        <title>A transcriptomic atlas of mushroom development highlights an independent origin of complex multicellularity.</title>
        <authorList>
            <consortium name="DOE Joint Genome Institute"/>
            <person name="Krizsan K."/>
            <person name="Almasi E."/>
            <person name="Merenyi Z."/>
            <person name="Sahu N."/>
            <person name="Viragh M."/>
            <person name="Koszo T."/>
            <person name="Mondo S."/>
            <person name="Kiss B."/>
            <person name="Balint B."/>
            <person name="Kues U."/>
            <person name="Barry K."/>
            <person name="Hegedus J.C."/>
            <person name="Henrissat B."/>
            <person name="Johnson J."/>
            <person name="Lipzen A."/>
            <person name="Ohm R."/>
            <person name="Nagy I."/>
            <person name="Pangilinan J."/>
            <person name="Yan J."/>
            <person name="Xiong Y."/>
            <person name="Grigoriev I.V."/>
            <person name="Hibbett D.S."/>
            <person name="Nagy L.G."/>
        </authorList>
    </citation>
    <scope>NUCLEOTIDE SEQUENCE [LARGE SCALE GENOMIC DNA]</scope>
    <source>
        <strain evidence="10 11">SZMC22713</strain>
    </source>
</reference>
<dbReference type="Pfam" id="PF22891">
    <property type="entry name" value="KH_PNO1_2nd"/>
    <property type="match status" value="1"/>
</dbReference>
<evidence type="ECO:0000256" key="7">
    <source>
        <dbReference type="ARBA" id="ARBA00025554"/>
    </source>
</evidence>
<comment type="subunit">
    <text evidence="3">Component of the small ribosomal subunit, ribosomal RNA processing complex (SSU RRP complex).</text>
</comment>
<dbReference type="SMART" id="SM00322">
    <property type="entry name" value="KH"/>
    <property type="match status" value="1"/>
</dbReference>
<dbReference type="PANTHER" id="PTHR12826">
    <property type="entry name" value="RIBONUCLEASE Y"/>
    <property type="match status" value="1"/>
</dbReference>
<dbReference type="GO" id="GO:0003723">
    <property type="term" value="F:RNA binding"/>
    <property type="evidence" value="ECO:0007669"/>
    <property type="project" value="UniProtKB-KW"/>
</dbReference>
<dbReference type="CDD" id="cd22391">
    <property type="entry name" value="KH-I_PNO1_rpt1"/>
    <property type="match status" value="1"/>
</dbReference>
<dbReference type="OrthoDB" id="1932641at2759"/>
<dbReference type="AlphaFoldDB" id="A0A4Y7QK27"/>
<sequence>MIDVDTAPEPSTDAPSFPPLSAAVAAGAIVKKSEMRRIPIPPHRMTPLKRDWLSVFGPLTEILGLQVRMNVQRKCVEVRTSKHTKEIGALQKGADFVKAYALGFDVNDSIALLRLDDLYLDSFEIKDVKTLHGDHLSRAIGRIAGQDGKTRFTIENASRTRIVLADTKIHILGSFQNIKIARDAIVSLILGSPPGKVYAGLRTVASRMRQRAL</sequence>
<name>A0A4Y7QK27_9AGAM</name>
<evidence type="ECO:0000256" key="5">
    <source>
        <dbReference type="ARBA" id="ARBA00022884"/>
    </source>
</evidence>
<comment type="subcellular location">
    <subcellularLocation>
        <location evidence="1">Nucleus</location>
        <location evidence="1">Nucleolus</location>
    </subcellularLocation>
</comment>
<dbReference type="Proteomes" id="UP000294933">
    <property type="component" value="Unassembled WGS sequence"/>
</dbReference>
<dbReference type="InterPro" id="IPR055212">
    <property type="entry name" value="KH-I_PNO1_first"/>
</dbReference>
<dbReference type="EMBL" id="ML170159">
    <property type="protein sequence ID" value="TDL27422.1"/>
    <property type="molecule type" value="Genomic_DNA"/>
</dbReference>
<evidence type="ECO:0000256" key="8">
    <source>
        <dbReference type="ARBA" id="ARBA00071744"/>
    </source>
</evidence>
<dbReference type="CDD" id="cd22392">
    <property type="entry name" value="KH-I_PNO1_rpt2"/>
    <property type="match status" value="1"/>
</dbReference>
<proteinExistence type="inferred from homology"/>
<evidence type="ECO:0000256" key="4">
    <source>
        <dbReference type="ARBA" id="ARBA00016042"/>
    </source>
</evidence>
<dbReference type="PANTHER" id="PTHR12826:SF13">
    <property type="entry name" value="RNA-BINDING PROTEIN PNO1"/>
    <property type="match status" value="1"/>
</dbReference>
<feature type="domain" description="K Homology" evidence="9">
    <location>
        <begin position="125"/>
        <end position="190"/>
    </location>
</feature>
<dbReference type="InterPro" id="IPR055211">
    <property type="entry name" value="KH_PNO1_2nd"/>
</dbReference>
<comment type="function">
    <text evidence="7">Required for small ribosomal subunit (SSU) synthesis. Has a role in the processing of early nucleolar and late cytoplasmic pre-RNA species.</text>
</comment>
<keyword evidence="5" id="KW-0694">RNA-binding</keyword>
<evidence type="ECO:0000313" key="11">
    <source>
        <dbReference type="Proteomes" id="UP000294933"/>
    </source>
</evidence>
<evidence type="ECO:0000256" key="6">
    <source>
        <dbReference type="ARBA" id="ARBA00023242"/>
    </source>
</evidence>
<dbReference type="InterPro" id="IPR036612">
    <property type="entry name" value="KH_dom_type_1_sf"/>
</dbReference>
<protein>
    <recommendedName>
        <fullName evidence="4">Pre-rRNA-processing protein PNO1</fullName>
    </recommendedName>
    <alternativeName>
        <fullName evidence="8">Pre-rRNA-processing protein pno1</fullName>
    </alternativeName>
</protein>
<evidence type="ECO:0000256" key="2">
    <source>
        <dbReference type="ARBA" id="ARBA00007515"/>
    </source>
</evidence>
<dbReference type="STRING" id="50990.A0A4Y7QK27"/>
<keyword evidence="6" id="KW-0539">Nucleus</keyword>
<gene>
    <name evidence="10" type="ORF">BD410DRAFT_714317</name>
</gene>
<dbReference type="VEuPathDB" id="FungiDB:BD410DRAFT_714317"/>